<dbReference type="PANTHER" id="PTHR47481">
    <property type="match status" value="1"/>
</dbReference>
<reference evidence="1 2" key="1">
    <citation type="journal article" date="2018" name="Mol. Plant">
        <title>The genome of Artemisia annua provides insight into the evolution of Asteraceae family and artemisinin biosynthesis.</title>
        <authorList>
            <person name="Shen Q."/>
            <person name="Zhang L."/>
            <person name="Liao Z."/>
            <person name="Wang S."/>
            <person name="Yan T."/>
            <person name="Shi P."/>
            <person name="Liu M."/>
            <person name="Fu X."/>
            <person name="Pan Q."/>
            <person name="Wang Y."/>
            <person name="Lv Z."/>
            <person name="Lu X."/>
            <person name="Zhang F."/>
            <person name="Jiang W."/>
            <person name="Ma Y."/>
            <person name="Chen M."/>
            <person name="Hao X."/>
            <person name="Li L."/>
            <person name="Tang Y."/>
            <person name="Lv G."/>
            <person name="Zhou Y."/>
            <person name="Sun X."/>
            <person name="Brodelius P.E."/>
            <person name="Rose J.K.C."/>
            <person name="Tang K."/>
        </authorList>
    </citation>
    <scope>NUCLEOTIDE SEQUENCE [LARGE SCALE GENOMIC DNA]</scope>
    <source>
        <strain evidence="2">cv. Huhao1</strain>
        <tissue evidence="1">Leaf</tissue>
    </source>
</reference>
<dbReference type="EMBL" id="PKPP01000262">
    <property type="protein sequence ID" value="PWA95150.1"/>
    <property type="molecule type" value="Genomic_DNA"/>
</dbReference>
<comment type="caution">
    <text evidence="1">The sequence shown here is derived from an EMBL/GenBank/DDBJ whole genome shotgun (WGS) entry which is preliminary data.</text>
</comment>
<dbReference type="AlphaFoldDB" id="A0A2U1QAW6"/>
<dbReference type="Proteomes" id="UP000245207">
    <property type="component" value="Unassembled WGS sequence"/>
</dbReference>
<accession>A0A2U1QAW6</accession>
<organism evidence="1 2">
    <name type="scientific">Artemisia annua</name>
    <name type="common">Sweet wormwood</name>
    <dbReference type="NCBI Taxonomy" id="35608"/>
    <lineage>
        <taxon>Eukaryota</taxon>
        <taxon>Viridiplantae</taxon>
        <taxon>Streptophyta</taxon>
        <taxon>Embryophyta</taxon>
        <taxon>Tracheophyta</taxon>
        <taxon>Spermatophyta</taxon>
        <taxon>Magnoliopsida</taxon>
        <taxon>eudicotyledons</taxon>
        <taxon>Gunneridae</taxon>
        <taxon>Pentapetalae</taxon>
        <taxon>asterids</taxon>
        <taxon>campanulids</taxon>
        <taxon>Asterales</taxon>
        <taxon>Asteraceae</taxon>
        <taxon>Asteroideae</taxon>
        <taxon>Anthemideae</taxon>
        <taxon>Artemisiinae</taxon>
        <taxon>Artemisia</taxon>
    </lineage>
</organism>
<evidence type="ECO:0000313" key="2">
    <source>
        <dbReference type="Proteomes" id="UP000245207"/>
    </source>
</evidence>
<name>A0A2U1QAW6_ARTAN</name>
<protein>
    <submittedName>
        <fullName evidence="1">Leucine-rich repeat-containing protein</fullName>
    </submittedName>
</protein>
<proteinExistence type="predicted"/>
<gene>
    <name evidence="1" type="ORF">CTI12_AA053330</name>
</gene>
<keyword evidence="2" id="KW-1185">Reference proteome</keyword>
<sequence>MVDILISGTMENNDCAKTMINAIVSETQTGEDKKPTDNVDNSTEVKQVPTVVVVNNQVPVVEVNNQVPVVEVNNQVPVDAVRDVGPSVSYIGDGDGLYVNGRNAGYYMGGAGAYSVGAYGEFYPSGILDCNGDMILFLLQPIMASSSNPSDGTLPRETILHMISSKLHSSKYFLWRNQMIPLLLYHKLMSHVDGSAAPPSATTIADNKELPNPAYTTRLPLKLLDFLLLHRSGMLSKTHIATLRLNLYTVYVINFASWSKEPLLFLILAANLRPYVISYQPLDNLLMNRTSFIAIRASKPHPSFRNLLSQAESHENFLTSLHCSTSTPPVAFVTDHSRPPYTGRLGRVSSEALTEEKLSHAKSLFSLLHVWLEEISLEVRFLIMQVALWILQFRTALAL</sequence>
<dbReference type="PANTHER" id="PTHR47481:SF3">
    <property type="entry name" value="GAG-POLYPEPTIDE OF LTR COPIA-TYPE-RELATED"/>
    <property type="match status" value="1"/>
</dbReference>
<evidence type="ECO:0000313" key="1">
    <source>
        <dbReference type="EMBL" id="PWA95150.1"/>
    </source>
</evidence>
<dbReference type="OrthoDB" id="1845088at2759"/>
<dbReference type="STRING" id="35608.A0A2U1QAW6"/>